<evidence type="ECO:0000256" key="3">
    <source>
        <dbReference type="SAM" id="Phobius"/>
    </source>
</evidence>
<feature type="transmembrane region" description="Helical" evidence="3">
    <location>
        <begin position="61"/>
        <end position="84"/>
    </location>
</feature>
<feature type="transmembrane region" description="Helical" evidence="3">
    <location>
        <begin position="220"/>
        <end position="240"/>
    </location>
</feature>
<evidence type="ECO:0000256" key="1">
    <source>
        <dbReference type="ARBA" id="ARBA00004141"/>
    </source>
</evidence>
<dbReference type="PROSITE" id="PS50850">
    <property type="entry name" value="MFS"/>
    <property type="match status" value="1"/>
</dbReference>
<keyword evidence="3" id="KW-0472">Membrane</keyword>
<feature type="transmembrane region" description="Helical" evidence="3">
    <location>
        <begin position="308"/>
        <end position="329"/>
    </location>
</feature>
<gene>
    <name evidence="5" type="ORF">EPUS_00079</name>
</gene>
<comment type="subcellular location">
    <subcellularLocation>
        <location evidence="1">Membrane</location>
        <topology evidence="1">Multi-pass membrane protein</topology>
    </subcellularLocation>
</comment>
<evidence type="ECO:0000259" key="4">
    <source>
        <dbReference type="PROSITE" id="PS50850"/>
    </source>
</evidence>
<organism evidence="5 6">
    <name type="scientific">Endocarpon pusillum (strain Z07020 / HMAS-L-300199)</name>
    <name type="common">Lichen-forming fungus</name>
    <dbReference type="NCBI Taxonomy" id="1263415"/>
    <lineage>
        <taxon>Eukaryota</taxon>
        <taxon>Fungi</taxon>
        <taxon>Dikarya</taxon>
        <taxon>Ascomycota</taxon>
        <taxon>Pezizomycotina</taxon>
        <taxon>Eurotiomycetes</taxon>
        <taxon>Chaetothyriomycetidae</taxon>
        <taxon>Verrucariales</taxon>
        <taxon>Verrucariaceae</taxon>
        <taxon>Endocarpon</taxon>
    </lineage>
</organism>
<dbReference type="PANTHER" id="PTHR42910:SF1">
    <property type="entry name" value="MAJOR FACILITATOR SUPERFAMILY (MFS) PROFILE DOMAIN-CONTAINING PROTEIN"/>
    <property type="match status" value="1"/>
</dbReference>
<evidence type="ECO:0000313" key="6">
    <source>
        <dbReference type="Proteomes" id="UP000019373"/>
    </source>
</evidence>
<dbReference type="PANTHER" id="PTHR42910">
    <property type="entry name" value="TRANSPORTER SCO4007-RELATED"/>
    <property type="match status" value="1"/>
</dbReference>
<keyword evidence="3" id="KW-1133">Transmembrane helix</keyword>
<dbReference type="InterPro" id="IPR011701">
    <property type="entry name" value="MFS"/>
</dbReference>
<evidence type="ECO:0000313" key="5">
    <source>
        <dbReference type="EMBL" id="ERF75287.1"/>
    </source>
</evidence>
<dbReference type="HOGENOM" id="CLU_001265_23_3_1"/>
<dbReference type="InterPro" id="IPR020846">
    <property type="entry name" value="MFS_dom"/>
</dbReference>
<dbReference type="AlphaFoldDB" id="U1GCH8"/>
<feature type="transmembrane region" description="Helical" evidence="3">
    <location>
        <begin position="341"/>
        <end position="360"/>
    </location>
</feature>
<feature type="region of interest" description="Disordered" evidence="2">
    <location>
        <begin position="472"/>
        <end position="509"/>
    </location>
</feature>
<evidence type="ECO:0000256" key="2">
    <source>
        <dbReference type="SAM" id="MobiDB-lite"/>
    </source>
</evidence>
<dbReference type="SUPFAM" id="SSF103473">
    <property type="entry name" value="MFS general substrate transporter"/>
    <property type="match status" value="1"/>
</dbReference>
<dbReference type="Gene3D" id="1.20.1250.20">
    <property type="entry name" value="MFS general substrate transporter like domains"/>
    <property type="match status" value="1"/>
</dbReference>
<keyword evidence="3" id="KW-0812">Transmembrane</keyword>
<protein>
    <recommendedName>
        <fullName evidence="4">Major facilitator superfamily (MFS) profile domain-containing protein</fullName>
    </recommendedName>
</protein>
<dbReference type="EMBL" id="KE720815">
    <property type="protein sequence ID" value="ERF75287.1"/>
    <property type="molecule type" value="Genomic_DNA"/>
</dbReference>
<dbReference type="GeneID" id="19235144"/>
<proteinExistence type="predicted"/>
<feature type="transmembrane region" description="Helical" evidence="3">
    <location>
        <begin position="187"/>
        <end position="208"/>
    </location>
</feature>
<dbReference type="OrthoDB" id="2105912at2759"/>
<dbReference type="eggNOG" id="ENOG502QUXC">
    <property type="taxonomic scope" value="Eukaryota"/>
</dbReference>
<name>U1GCH8_ENDPU</name>
<sequence length="509" mass="56250">MPDGVAGQNCSGRVQQVCSEKNKATQEDDLLKPVKRSLKSRLVSFLCYVPSRCRYDPNQPFEFSIGLNLLFAFAGCFTVANLYYNHPILHLLARDFGVTEYQSSYVPTLAQAGYAGGLLFLCPLGDLLRRRPFVLLLVWFTATAWIGLCVTTSFSVFCALSLVTSLSTVTPQLMLPLVGDLAPAHRRAAALSIVVSGLLLGLLVARLLSGVVAQYVGWRYIYWISFALQYLILILLWLFMPDYPSTNPVNSWVELLQKYPGLLFDIIRMPFRHPVLVQACVFGFLTSSTFNSFWTTLTFLLSSAPYNYSSLAIGLFALIGVLAMTWGPFFARTFMDKHHPLFSVLIGTMINLVGIVVGTYTGKISVAGPVIQALFVDIGLQTSQIANRTAIYQVEPKGRNRVNTTFMVSIFGGQLMGTAVGNRLYDHGGWIVSGSANVGFTCAALLVCLLRGPHESGWVGWSGGWNMRKERHPLEPKVTEPDDVEKQAERSPEAESEKNSREIPTRAEA</sequence>
<feature type="transmembrane region" description="Helical" evidence="3">
    <location>
        <begin position="275"/>
        <end position="301"/>
    </location>
</feature>
<feature type="transmembrane region" description="Helical" evidence="3">
    <location>
        <begin position="134"/>
        <end position="167"/>
    </location>
</feature>
<dbReference type="InterPro" id="IPR036259">
    <property type="entry name" value="MFS_trans_sf"/>
</dbReference>
<reference evidence="6" key="1">
    <citation type="journal article" date="2014" name="BMC Genomics">
        <title>Genome characteristics reveal the impact of lichenization on lichen-forming fungus Endocarpon pusillum Hedwig (Verrucariales, Ascomycota).</title>
        <authorList>
            <person name="Wang Y.-Y."/>
            <person name="Liu B."/>
            <person name="Zhang X.-Y."/>
            <person name="Zhou Q.-M."/>
            <person name="Zhang T."/>
            <person name="Li H."/>
            <person name="Yu Y.-F."/>
            <person name="Zhang X.-L."/>
            <person name="Hao X.-Y."/>
            <person name="Wang M."/>
            <person name="Wang L."/>
            <person name="Wei J.-C."/>
        </authorList>
    </citation>
    <scope>NUCLEOTIDE SEQUENCE [LARGE SCALE GENOMIC DNA]</scope>
    <source>
        <strain evidence="6">Z07020 / HMAS-L-300199</strain>
    </source>
</reference>
<feature type="transmembrane region" description="Helical" evidence="3">
    <location>
        <begin position="104"/>
        <end position="122"/>
    </location>
</feature>
<dbReference type="GO" id="GO:0016020">
    <property type="term" value="C:membrane"/>
    <property type="evidence" value="ECO:0007669"/>
    <property type="project" value="UniProtKB-SubCell"/>
</dbReference>
<keyword evidence="6" id="KW-1185">Reference proteome</keyword>
<dbReference type="Proteomes" id="UP000019373">
    <property type="component" value="Unassembled WGS sequence"/>
</dbReference>
<dbReference type="GO" id="GO:0022857">
    <property type="term" value="F:transmembrane transporter activity"/>
    <property type="evidence" value="ECO:0007669"/>
    <property type="project" value="InterPro"/>
</dbReference>
<dbReference type="Pfam" id="PF07690">
    <property type="entry name" value="MFS_1"/>
    <property type="match status" value="1"/>
</dbReference>
<dbReference type="RefSeq" id="XP_007787299.1">
    <property type="nucleotide sequence ID" value="XM_007789109.1"/>
</dbReference>
<dbReference type="CDD" id="cd17324">
    <property type="entry name" value="MFS_NepI_like"/>
    <property type="match status" value="1"/>
</dbReference>
<feature type="domain" description="Major facilitator superfamily (MFS) profile" evidence="4">
    <location>
        <begin position="64"/>
        <end position="509"/>
    </location>
</feature>
<accession>U1GCH8</accession>
<dbReference type="OMA" id="FWTPLAF"/>